<gene>
    <name evidence="1" type="ORF">GUJ93_ZPchr0002g25442</name>
</gene>
<comment type="caution">
    <text evidence="1">The sequence shown here is derived from an EMBL/GenBank/DDBJ whole genome shotgun (WGS) entry which is preliminary data.</text>
</comment>
<keyword evidence="2" id="KW-1185">Reference proteome</keyword>
<name>A0A8J5VS00_ZIZPA</name>
<evidence type="ECO:0000313" key="1">
    <source>
        <dbReference type="EMBL" id="KAG8058233.1"/>
    </source>
</evidence>
<protein>
    <submittedName>
        <fullName evidence="1">Uncharacterized protein</fullName>
    </submittedName>
</protein>
<evidence type="ECO:0000313" key="2">
    <source>
        <dbReference type="Proteomes" id="UP000729402"/>
    </source>
</evidence>
<reference evidence="1" key="2">
    <citation type="submission" date="2021-02" db="EMBL/GenBank/DDBJ databases">
        <authorList>
            <person name="Kimball J.A."/>
            <person name="Haas M.W."/>
            <person name="Macchietto M."/>
            <person name="Kono T."/>
            <person name="Duquette J."/>
            <person name="Shao M."/>
        </authorList>
    </citation>
    <scope>NUCLEOTIDE SEQUENCE</scope>
    <source>
        <tissue evidence="1">Fresh leaf tissue</tissue>
    </source>
</reference>
<dbReference type="AlphaFoldDB" id="A0A8J5VS00"/>
<organism evidence="1 2">
    <name type="scientific">Zizania palustris</name>
    <name type="common">Northern wild rice</name>
    <dbReference type="NCBI Taxonomy" id="103762"/>
    <lineage>
        <taxon>Eukaryota</taxon>
        <taxon>Viridiplantae</taxon>
        <taxon>Streptophyta</taxon>
        <taxon>Embryophyta</taxon>
        <taxon>Tracheophyta</taxon>
        <taxon>Spermatophyta</taxon>
        <taxon>Magnoliopsida</taxon>
        <taxon>Liliopsida</taxon>
        <taxon>Poales</taxon>
        <taxon>Poaceae</taxon>
        <taxon>BOP clade</taxon>
        <taxon>Oryzoideae</taxon>
        <taxon>Oryzeae</taxon>
        <taxon>Zizaniinae</taxon>
        <taxon>Zizania</taxon>
    </lineage>
</organism>
<dbReference type="Proteomes" id="UP000729402">
    <property type="component" value="Unassembled WGS sequence"/>
</dbReference>
<proteinExistence type="predicted"/>
<reference evidence="1" key="1">
    <citation type="journal article" date="2021" name="bioRxiv">
        <title>Whole Genome Assembly and Annotation of Northern Wild Rice, Zizania palustris L., Supports a Whole Genome Duplication in the Zizania Genus.</title>
        <authorList>
            <person name="Haas M."/>
            <person name="Kono T."/>
            <person name="Macchietto M."/>
            <person name="Millas R."/>
            <person name="McGilp L."/>
            <person name="Shao M."/>
            <person name="Duquette J."/>
            <person name="Hirsch C.N."/>
            <person name="Kimball J."/>
        </authorList>
    </citation>
    <scope>NUCLEOTIDE SEQUENCE</scope>
    <source>
        <tissue evidence="1">Fresh leaf tissue</tissue>
    </source>
</reference>
<sequence length="80" mass="9682">MMFMRASSDISPLRCEWRCSRFPEVRLCQMQGEWPWNLIPQVARSYLASHMPSRSYSREHYFVPGQWCFLTHEHIKNFSL</sequence>
<dbReference type="EMBL" id="JAAALK010000287">
    <property type="protein sequence ID" value="KAG8058233.1"/>
    <property type="molecule type" value="Genomic_DNA"/>
</dbReference>
<accession>A0A8J5VS00</accession>